<dbReference type="OrthoDB" id="9984925at2"/>
<dbReference type="Proteomes" id="UP000199706">
    <property type="component" value="Unassembled WGS sequence"/>
</dbReference>
<sequence>MSKFELALAIWAFLAVFAVVFNHGGHRRKIEGEQMPHFTDEQLAELETAFGIKRQDSLPVRDGRVTRESMVWWRALTGPECVRADSGTHWHNISQFPHVYQITKPIYKIQYTDES</sequence>
<evidence type="ECO:0000313" key="1">
    <source>
        <dbReference type="EMBL" id="SDH10919.1"/>
    </source>
</evidence>
<evidence type="ECO:0000313" key="2">
    <source>
        <dbReference type="Proteomes" id="UP000199706"/>
    </source>
</evidence>
<protein>
    <submittedName>
        <fullName evidence="1">Uncharacterized protein</fullName>
    </submittedName>
</protein>
<reference evidence="1 2" key="1">
    <citation type="submission" date="2016-10" db="EMBL/GenBank/DDBJ databases">
        <authorList>
            <person name="de Groot N.N."/>
        </authorList>
    </citation>
    <scope>NUCLEOTIDE SEQUENCE [LARGE SCALE GENOMIC DNA]</scope>
    <source>
        <strain evidence="1 2">LMG 2247</strain>
    </source>
</reference>
<dbReference type="AlphaFoldDB" id="A0A1G7ZQI0"/>
<name>A0A1G7ZQI0_9BURK</name>
<proteinExistence type="predicted"/>
<organism evidence="1 2">
    <name type="scientific">Paraburkholderia phenazinium</name>
    <dbReference type="NCBI Taxonomy" id="60549"/>
    <lineage>
        <taxon>Bacteria</taxon>
        <taxon>Pseudomonadati</taxon>
        <taxon>Pseudomonadota</taxon>
        <taxon>Betaproteobacteria</taxon>
        <taxon>Burkholderiales</taxon>
        <taxon>Burkholderiaceae</taxon>
        <taxon>Paraburkholderia</taxon>
    </lineage>
</organism>
<dbReference type="RefSeq" id="WP_090685778.1">
    <property type="nucleotide sequence ID" value="NZ_FNCJ01000007.1"/>
</dbReference>
<accession>A0A1G7ZQI0</accession>
<gene>
    <name evidence="1" type="ORF">SAMN05216466_107131</name>
</gene>
<dbReference type="EMBL" id="FNCJ01000007">
    <property type="protein sequence ID" value="SDH10919.1"/>
    <property type="molecule type" value="Genomic_DNA"/>
</dbReference>